<evidence type="ECO:0000256" key="1">
    <source>
        <dbReference type="ARBA" id="ARBA00004275"/>
    </source>
</evidence>
<dbReference type="InterPro" id="IPR014748">
    <property type="entry name" value="Enoyl-CoA_hydra_C"/>
</dbReference>
<dbReference type="AlphaFoldDB" id="A0A9P8VRP7"/>
<dbReference type="PANTHER" id="PTHR43149">
    <property type="entry name" value="ENOYL-COA HYDRATASE"/>
    <property type="match status" value="1"/>
</dbReference>
<keyword evidence="7" id="KW-0576">Peroxisome</keyword>
<dbReference type="Pfam" id="PF00378">
    <property type="entry name" value="ECH_1"/>
    <property type="match status" value="1"/>
</dbReference>
<dbReference type="PANTHER" id="PTHR43149:SF1">
    <property type="entry name" value="DELTA(3,5)-DELTA(2,4)-DIENOYL-COA ISOMERASE, MITOCHONDRIAL"/>
    <property type="match status" value="1"/>
</dbReference>
<organism evidence="9 10">
    <name type="scientific">Thelonectria olida</name>
    <dbReference type="NCBI Taxonomy" id="1576542"/>
    <lineage>
        <taxon>Eukaryota</taxon>
        <taxon>Fungi</taxon>
        <taxon>Dikarya</taxon>
        <taxon>Ascomycota</taxon>
        <taxon>Pezizomycotina</taxon>
        <taxon>Sordariomycetes</taxon>
        <taxon>Hypocreomycetidae</taxon>
        <taxon>Hypocreales</taxon>
        <taxon>Nectriaceae</taxon>
        <taxon>Thelonectria</taxon>
    </lineage>
</organism>
<dbReference type="SUPFAM" id="SSF52096">
    <property type="entry name" value="ClpP/crotonase"/>
    <property type="match status" value="1"/>
</dbReference>
<evidence type="ECO:0000313" key="10">
    <source>
        <dbReference type="Proteomes" id="UP000777438"/>
    </source>
</evidence>
<evidence type="ECO:0000256" key="2">
    <source>
        <dbReference type="ARBA" id="ARBA00005005"/>
    </source>
</evidence>
<dbReference type="InterPro" id="IPR029045">
    <property type="entry name" value="ClpP/crotonase-like_dom_sf"/>
</dbReference>
<dbReference type="OrthoDB" id="14970at2759"/>
<dbReference type="InterPro" id="IPR001753">
    <property type="entry name" value="Enoyl-CoA_hydra/iso"/>
</dbReference>
<protein>
    <submittedName>
        <fullName evidence="9">Enoyl-CoA hydratase/isomerase family protein</fullName>
    </submittedName>
</protein>
<evidence type="ECO:0000313" key="9">
    <source>
        <dbReference type="EMBL" id="KAH6869191.1"/>
    </source>
</evidence>
<sequence>MSKEAFHYYSITTPREYVAHVEINRPEKSNALTEPMWLELKKVFDHLSDDPSVRSIVFSGAGDKSFCSGLDLQYASQEGSAFVPRQEDIGDPARHAFKMRRWALQFQDCLTSIERCEKPVICVMHGVCFGLAVDIATCTDLRICTSDSKFSVKEVDIGMASDVGTLARLPKIVGSYAWVKEVSYTARAFGAEEALRVGFVNEVLYGKAEAIQRAIELAGNIASKSPLAVQGTKNFLDWCRDHDVASGLKYMAVWNGSAANTKDVPLSLKAMQGKGNKIPRYEKL</sequence>
<dbReference type="EMBL" id="JAGPYM010000078">
    <property type="protein sequence ID" value="KAH6869191.1"/>
    <property type="molecule type" value="Genomic_DNA"/>
</dbReference>
<dbReference type="GO" id="GO:0005739">
    <property type="term" value="C:mitochondrion"/>
    <property type="evidence" value="ECO:0007669"/>
    <property type="project" value="TreeGrafter"/>
</dbReference>
<dbReference type="GO" id="GO:0005777">
    <property type="term" value="C:peroxisome"/>
    <property type="evidence" value="ECO:0007669"/>
    <property type="project" value="UniProtKB-SubCell"/>
</dbReference>
<accession>A0A9P8VRP7</accession>
<keyword evidence="6" id="KW-0443">Lipid metabolism</keyword>
<dbReference type="FunFam" id="3.90.226.10:FF:000024">
    <property type="entry name" value="Delta3,5-delta2,4-dienoyl-CoA isomerase"/>
    <property type="match status" value="1"/>
</dbReference>
<gene>
    <name evidence="9" type="ORF">B0T10DRAFT_501853</name>
</gene>
<evidence type="ECO:0000256" key="5">
    <source>
        <dbReference type="ARBA" id="ARBA00022990"/>
    </source>
</evidence>
<keyword evidence="8" id="KW-0413">Isomerase</keyword>
<evidence type="ECO:0000256" key="8">
    <source>
        <dbReference type="ARBA" id="ARBA00023235"/>
    </source>
</evidence>
<name>A0A9P8VRP7_9HYPO</name>
<evidence type="ECO:0000256" key="6">
    <source>
        <dbReference type="ARBA" id="ARBA00023098"/>
    </source>
</evidence>
<dbReference type="GO" id="GO:0051750">
    <property type="term" value="F:delta(3,5)-delta(2,4)-dienoyl-CoA isomerase activity"/>
    <property type="evidence" value="ECO:0007669"/>
    <property type="project" value="TreeGrafter"/>
</dbReference>
<dbReference type="Gene3D" id="1.10.12.10">
    <property type="entry name" value="Lyase 2-enoyl-coa Hydratase, Chain A, domain 2"/>
    <property type="match status" value="1"/>
</dbReference>
<dbReference type="Proteomes" id="UP000777438">
    <property type="component" value="Unassembled WGS sequence"/>
</dbReference>
<dbReference type="GO" id="GO:0006631">
    <property type="term" value="P:fatty acid metabolic process"/>
    <property type="evidence" value="ECO:0007669"/>
    <property type="project" value="UniProtKB-KW"/>
</dbReference>
<comment type="pathway">
    <text evidence="2">Lipid metabolism; fatty acid beta-oxidation.</text>
</comment>
<dbReference type="FunFam" id="1.10.12.10:FF:000004">
    <property type="entry name" value="Delta3,5-delta2,4-dienoyl-CoA isomerase"/>
    <property type="match status" value="1"/>
</dbReference>
<evidence type="ECO:0000256" key="7">
    <source>
        <dbReference type="ARBA" id="ARBA00023140"/>
    </source>
</evidence>
<dbReference type="Gene3D" id="3.90.226.10">
    <property type="entry name" value="2-enoyl-CoA Hydratase, Chain A, domain 1"/>
    <property type="match status" value="1"/>
</dbReference>
<dbReference type="CDD" id="cd06558">
    <property type="entry name" value="crotonase-like"/>
    <property type="match status" value="1"/>
</dbReference>
<evidence type="ECO:0000256" key="3">
    <source>
        <dbReference type="ARBA" id="ARBA00005254"/>
    </source>
</evidence>
<keyword evidence="10" id="KW-1185">Reference proteome</keyword>
<comment type="subcellular location">
    <subcellularLocation>
        <location evidence="1">Peroxisome</location>
    </subcellularLocation>
</comment>
<keyword evidence="5" id="KW-0007">Acetylation</keyword>
<dbReference type="InterPro" id="IPR045002">
    <property type="entry name" value="Ech1-like"/>
</dbReference>
<evidence type="ECO:0000256" key="4">
    <source>
        <dbReference type="ARBA" id="ARBA00022832"/>
    </source>
</evidence>
<reference evidence="9 10" key="1">
    <citation type="journal article" date="2021" name="Nat. Commun.">
        <title>Genetic determinants of endophytism in the Arabidopsis root mycobiome.</title>
        <authorList>
            <person name="Mesny F."/>
            <person name="Miyauchi S."/>
            <person name="Thiergart T."/>
            <person name="Pickel B."/>
            <person name="Atanasova L."/>
            <person name="Karlsson M."/>
            <person name="Huettel B."/>
            <person name="Barry K.W."/>
            <person name="Haridas S."/>
            <person name="Chen C."/>
            <person name="Bauer D."/>
            <person name="Andreopoulos W."/>
            <person name="Pangilinan J."/>
            <person name="LaButti K."/>
            <person name="Riley R."/>
            <person name="Lipzen A."/>
            <person name="Clum A."/>
            <person name="Drula E."/>
            <person name="Henrissat B."/>
            <person name="Kohler A."/>
            <person name="Grigoriev I.V."/>
            <person name="Martin F.M."/>
            <person name="Hacquard S."/>
        </authorList>
    </citation>
    <scope>NUCLEOTIDE SEQUENCE [LARGE SCALE GENOMIC DNA]</scope>
    <source>
        <strain evidence="9 10">MPI-CAGE-CH-0241</strain>
    </source>
</reference>
<keyword evidence="4" id="KW-0276">Fatty acid metabolism</keyword>
<comment type="similarity">
    <text evidence="3">Belongs to the enoyl-CoA hydratase/isomerase family.</text>
</comment>
<comment type="caution">
    <text evidence="9">The sequence shown here is derived from an EMBL/GenBank/DDBJ whole genome shotgun (WGS) entry which is preliminary data.</text>
</comment>
<proteinExistence type="inferred from homology"/>